<dbReference type="Proteomes" id="UP000012073">
    <property type="component" value="Unassembled WGS sequence"/>
</dbReference>
<dbReference type="SUPFAM" id="SSF56112">
    <property type="entry name" value="Protein kinase-like (PK-like)"/>
    <property type="match status" value="1"/>
</dbReference>
<keyword evidence="4 8" id="KW-0418">Kinase</keyword>
<dbReference type="InterPro" id="IPR050117">
    <property type="entry name" value="MAPK"/>
</dbReference>
<keyword evidence="1" id="KW-0723">Serine/threonine-protein kinase</keyword>
<dbReference type="FunFam" id="1.10.510.10:FF:000040">
    <property type="entry name" value="Mitogen-activated protein kinase"/>
    <property type="match status" value="1"/>
</dbReference>
<dbReference type="OrthoDB" id="192887at2759"/>
<evidence type="ECO:0000256" key="5">
    <source>
        <dbReference type="ARBA" id="ARBA00022840"/>
    </source>
</evidence>
<dbReference type="PROSITE" id="PS00108">
    <property type="entry name" value="PROTEIN_KINASE_ST"/>
    <property type="match status" value="1"/>
</dbReference>
<dbReference type="PROSITE" id="PS01351">
    <property type="entry name" value="MAPK"/>
    <property type="match status" value="1"/>
</dbReference>
<dbReference type="CDD" id="cd07834">
    <property type="entry name" value="STKc_MAPK"/>
    <property type="match status" value="1"/>
</dbReference>
<feature type="compositionally biased region" description="Polar residues" evidence="6">
    <location>
        <begin position="1"/>
        <end position="16"/>
    </location>
</feature>
<dbReference type="AlphaFoldDB" id="R7QPJ1"/>
<evidence type="ECO:0000256" key="3">
    <source>
        <dbReference type="ARBA" id="ARBA00022741"/>
    </source>
</evidence>
<dbReference type="SMART" id="SM00220">
    <property type="entry name" value="S_TKc"/>
    <property type="match status" value="1"/>
</dbReference>
<dbReference type="GO" id="GO:0005524">
    <property type="term" value="F:ATP binding"/>
    <property type="evidence" value="ECO:0007669"/>
    <property type="project" value="UniProtKB-KW"/>
</dbReference>
<keyword evidence="5" id="KW-0067">ATP-binding</keyword>
<evidence type="ECO:0000313" key="8">
    <source>
        <dbReference type="EMBL" id="CDF39989.1"/>
    </source>
</evidence>
<sequence length="393" mass="44084">MATDVQSDEGQQNAHGVSSLPCSIPGKSSYNIRGHHFTVDSRYKIVKAIGVGAYGVVVSAVDTKDGSMVAWKKITGVFDDAIDAKRVLREIRLMRALEHENILPLTDMEEPQSMEEFTEVYMASPLYDKDLGKILAANVTLTTSHKQYFVYQMLSALKYLHSANVLHRDLKPANILIQESCDLALCDFGLARYVDADDNTQKGMTEYVVTRWYRAPELVLTHSYTSAVDLWAVGCILGELLGGKVLFRGRDFKHQVETICEVLGKPSGEDADHVTSARAKKFLDSLPDCEGTDFQDLFPDADAEGIDLLRKLLRFNPEKRLTAEQALEHPYVSQYHDLEYEATASMEIDMKSLEPRGENGEVSAEELKRMMISEIYNFRPKATIFQTCPNLVP</sequence>
<evidence type="ECO:0000256" key="1">
    <source>
        <dbReference type="ARBA" id="ARBA00022527"/>
    </source>
</evidence>
<feature type="domain" description="Protein kinase" evidence="7">
    <location>
        <begin position="43"/>
        <end position="332"/>
    </location>
</feature>
<protein>
    <submittedName>
        <fullName evidence="8">Mitogen-activated protein kinase 5 MPK5</fullName>
    </submittedName>
</protein>
<dbReference type="KEGG" id="ccp:CHC_T00009504001"/>
<evidence type="ECO:0000256" key="2">
    <source>
        <dbReference type="ARBA" id="ARBA00022679"/>
    </source>
</evidence>
<dbReference type="PANTHER" id="PTHR24055">
    <property type="entry name" value="MITOGEN-ACTIVATED PROTEIN KINASE"/>
    <property type="match status" value="1"/>
</dbReference>
<evidence type="ECO:0000256" key="4">
    <source>
        <dbReference type="ARBA" id="ARBA00022777"/>
    </source>
</evidence>
<dbReference type="GO" id="GO:0004707">
    <property type="term" value="F:MAP kinase activity"/>
    <property type="evidence" value="ECO:0007669"/>
    <property type="project" value="InterPro"/>
</dbReference>
<dbReference type="EMBL" id="HG002101">
    <property type="protein sequence ID" value="CDF39989.1"/>
    <property type="molecule type" value="Genomic_DNA"/>
</dbReference>
<dbReference type="STRING" id="2769.R7QPJ1"/>
<dbReference type="InterPro" id="IPR003527">
    <property type="entry name" value="MAP_kinase_CS"/>
</dbReference>
<keyword evidence="9" id="KW-1185">Reference proteome</keyword>
<gene>
    <name evidence="8" type="ORF">CHC_T00009504001</name>
</gene>
<dbReference type="FunFam" id="3.30.200.20:FF:000046">
    <property type="entry name" value="Mitogen-activated protein kinase"/>
    <property type="match status" value="1"/>
</dbReference>
<dbReference type="Gramene" id="CDF39989">
    <property type="protein sequence ID" value="CDF39989"/>
    <property type="gene ID" value="CHC_T00009504001"/>
</dbReference>
<evidence type="ECO:0000313" key="9">
    <source>
        <dbReference type="Proteomes" id="UP000012073"/>
    </source>
</evidence>
<dbReference type="Gene3D" id="1.10.510.10">
    <property type="entry name" value="Transferase(Phosphotransferase) domain 1"/>
    <property type="match status" value="1"/>
</dbReference>
<evidence type="ECO:0000259" key="7">
    <source>
        <dbReference type="PROSITE" id="PS50011"/>
    </source>
</evidence>
<reference evidence="9" key="1">
    <citation type="journal article" date="2013" name="Proc. Natl. Acad. Sci. U.S.A.">
        <title>Genome structure and metabolic features in the red seaweed Chondrus crispus shed light on evolution of the Archaeplastida.</title>
        <authorList>
            <person name="Collen J."/>
            <person name="Porcel B."/>
            <person name="Carre W."/>
            <person name="Ball S.G."/>
            <person name="Chaparro C."/>
            <person name="Tonon T."/>
            <person name="Barbeyron T."/>
            <person name="Michel G."/>
            <person name="Noel B."/>
            <person name="Valentin K."/>
            <person name="Elias M."/>
            <person name="Artiguenave F."/>
            <person name="Arun A."/>
            <person name="Aury J.M."/>
            <person name="Barbosa-Neto J.F."/>
            <person name="Bothwell J.H."/>
            <person name="Bouget F.Y."/>
            <person name="Brillet L."/>
            <person name="Cabello-Hurtado F."/>
            <person name="Capella-Gutierrez S."/>
            <person name="Charrier B."/>
            <person name="Cladiere L."/>
            <person name="Cock J.M."/>
            <person name="Coelho S.M."/>
            <person name="Colleoni C."/>
            <person name="Czjzek M."/>
            <person name="Da Silva C."/>
            <person name="Delage L."/>
            <person name="Denoeud F."/>
            <person name="Deschamps P."/>
            <person name="Dittami S.M."/>
            <person name="Gabaldon T."/>
            <person name="Gachon C.M."/>
            <person name="Groisillier A."/>
            <person name="Herve C."/>
            <person name="Jabbari K."/>
            <person name="Katinka M."/>
            <person name="Kloareg B."/>
            <person name="Kowalczyk N."/>
            <person name="Labadie K."/>
            <person name="Leblanc C."/>
            <person name="Lopez P.J."/>
            <person name="McLachlan D.H."/>
            <person name="Meslet-Cladiere L."/>
            <person name="Moustafa A."/>
            <person name="Nehr Z."/>
            <person name="Nyvall Collen P."/>
            <person name="Panaud O."/>
            <person name="Partensky F."/>
            <person name="Poulain J."/>
            <person name="Rensing S.A."/>
            <person name="Rousvoal S."/>
            <person name="Samson G."/>
            <person name="Symeonidi A."/>
            <person name="Weissenbach J."/>
            <person name="Zambounis A."/>
            <person name="Wincker P."/>
            <person name="Boyen C."/>
        </authorList>
    </citation>
    <scope>NUCLEOTIDE SEQUENCE [LARGE SCALE GENOMIC DNA]</scope>
    <source>
        <strain evidence="9">cv. Stackhouse</strain>
    </source>
</reference>
<dbReference type="InterPro" id="IPR011009">
    <property type="entry name" value="Kinase-like_dom_sf"/>
</dbReference>
<evidence type="ECO:0000256" key="6">
    <source>
        <dbReference type="SAM" id="MobiDB-lite"/>
    </source>
</evidence>
<feature type="region of interest" description="Disordered" evidence="6">
    <location>
        <begin position="1"/>
        <end position="20"/>
    </location>
</feature>
<keyword evidence="2" id="KW-0808">Transferase</keyword>
<dbReference type="GeneID" id="17318001"/>
<proteinExistence type="predicted"/>
<organism evidence="8 9">
    <name type="scientific">Chondrus crispus</name>
    <name type="common">Carrageen Irish moss</name>
    <name type="synonym">Polymorpha crispa</name>
    <dbReference type="NCBI Taxonomy" id="2769"/>
    <lineage>
        <taxon>Eukaryota</taxon>
        <taxon>Rhodophyta</taxon>
        <taxon>Florideophyceae</taxon>
        <taxon>Rhodymeniophycidae</taxon>
        <taxon>Gigartinales</taxon>
        <taxon>Gigartinaceae</taxon>
        <taxon>Chondrus</taxon>
    </lineage>
</organism>
<dbReference type="InterPro" id="IPR008271">
    <property type="entry name" value="Ser/Thr_kinase_AS"/>
</dbReference>
<dbReference type="RefSeq" id="XP_005710283.1">
    <property type="nucleotide sequence ID" value="XM_005710226.1"/>
</dbReference>
<dbReference type="OMA" id="SFFDFDY"/>
<dbReference type="InterPro" id="IPR000719">
    <property type="entry name" value="Prot_kinase_dom"/>
</dbReference>
<dbReference type="Gene3D" id="3.30.200.20">
    <property type="entry name" value="Phosphorylase Kinase, domain 1"/>
    <property type="match status" value="1"/>
</dbReference>
<name>R7QPJ1_CHOCR</name>
<dbReference type="Pfam" id="PF00069">
    <property type="entry name" value="Pkinase"/>
    <property type="match status" value="1"/>
</dbReference>
<dbReference type="PROSITE" id="PS50011">
    <property type="entry name" value="PROTEIN_KINASE_DOM"/>
    <property type="match status" value="1"/>
</dbReference>
<accession>R7QPJ1</accession>
<keyword evidence="3" id="KW-0547">Nucleotide-binding</keyword>
<dbReference type="PhylomeDB" id="R7QPJ1"/>